<protein>
    <recommendedName>
        <fullName evidence="3">Antitoxin</fullName>
    </recommendedName>
</protein>
<dbReference type="Proteomes" id="UP000075359">
    <property type="component" value="Unassembled WGS sequence"/>
</dbReference>
<gene>
    <name evidence="1" type="ORF">AS592_06370</name>
</gene>
<dbReference type="RefSeq" id="WP_067331356.1">
    <property type="nucleotide sequence ID" value="NZ_LNKT01000034.1"/>
</dbReference>
<dbReference type="AlphaFoldDB" id="A0A151CG45"/>
<accession>A0A151CG45</accession>
<evidence type="ECO:0000313" key="1">
    <source>
        <dbReference type="EMBL" id="KYJ86414.1"/>
    </source>
</evidence>
<keyword evidence="2" id="KW-1185">Reference proteome</keyword>
<proteinExistence type="predicted"/>
<comment type="caution">
    <text evidence="1">The sequence shown here is derived from an EMBL/GenBank/DDBJ whole genome shotgun (WGS) entry which is preliminary data.</text>
</comment>
<name>A0A151CG45_9BACT</name>
<evidence type="ECO:0000313" key="2">
    <source>
        <dbReference type="Proteomes" id="UP000075359"/>
    </source>
</evidence>
<evidence type="ECO:0008006" key="3">
    <source>
        <dbReference type="Google" id="ProtNLM"/>
    </source>
</evidence>
<sequence>MQTKLTQEEEQIVDYIENGNAKSIENVKEEITRFTQMAKEQTSKKKAISIRLSESDLYLLKKKALAAGISYQNIIQSLIHQYTHDKIKASL</sequence>
<reference evidence="1 2" key="1">
    <citation type="submission" date="2015-11" db="EMBL/GenBank/DDBJ databases">
        <title>Draft genome of Sulfurovum riftiae 1812E, a member of the Epsilonproteobacteria isolated from the tube of the deep-sea hydrothermal vent tubewom Riftia pachyptila.</title>
        <authorList>
            <person name="Vetriani C."/>
            <person name="Giovannelli D."/>
        </authorList>
    </citation>
    <scope>NUCLEOTIDE SEQUENCE [LARGE SCALE GENOMIC DNA]</scope>
    <source>
        <strain evidence="1 2">1812E</strain>
    </source>
</reference>
<dbReference type="OrthoDB" id="5340171at2"/>
<organism evidence="1 2">
    <name type="scientific">Sulfurovum riftiae</name>
    <dbReference type="NCBI Taxonomy" id="1630136"/>
    <lineage>
        <taxon>Bacteria</taxon>
        <taxon>Pseudomonadati</taxon>
        <taxon>Campylobacterota</taxon>
        <taxon>Epsilonproteobacteria</taxon>
        <taxon>Campylobacterales</taxon>
        <taxon>Sulfurovaceae</taxon>
        <taxon>Sulfurovum</taxon>
    </lineage>
</organism>
<dbReference type="STRING" id="1630136.AS592_06370"/>
<dbReference type="EMBL" id="LNKT01000034">
    <property type="protein sequence ID" value="KYJ86414.1"/>
    <property type="molecule type" value="Genomic_DNA"/>
</dbReference>